<evidence type="ECO:0000256" key="2">
    <source>
        <dbReference type="SAM" id="Phobius"/>
    </source>
</evidence>
<evidence type="ECO:0000313" key="3">
    <source>
        <dbReference type="EMBL" id="KAJ5392649.1"/>
    </source>
</evidence>
<proteinExistence type="predicted"/>
<dbReference type="Proteomes" id="UP001147747">
    <property type="component" value="Unassembled WGS sequence"/>
</dbReference>
<sequence>MCDSAISITWCISTGFIAIGVVALRASLGSGKESQKKAELETEAPEKKVARHPEGSRNAFRDLMGSGVSN</sequence>
<keyword evidence="2" id="KW-1133">Transmembrane helix</keyword>
<feature type="transmembrane region" description="Helical" evidence="2">
    <location>
        <begin position="6"/>
        <end position="28"/>
    </location>
</feature>
<reference evidence="3" key="1">
    <citation type="submission" date="2022-12" db="EMBL/GenBank/DDBJ databases">
        <authorList>
            <person name="Petersen C."/>
        </authorList>
    </citation>
    <scope>NUCLEOTIDE SEQUENCE</scope>
    <source>
        <strain evidence="3">IBT 29677</strain>
    </source>
</reference>
<feature type="compositionally biased region" description="Basic and acidic residues" evidence="1">
    <location>
        <begin position="33"/>
        <end position="55"/>
    </location>
</feature>
<organism evidence="3 4">
    <name type="scientific">Penicillium cosmopolitanum</name>
    <dbReference type="NCBI Taxonomy" id="1131564"/>
    <lineage>
        <taxon>Eukaryota</taxon>
        <taxon>Fungi</taxon>
        <taxon>Dikarya</taxon>
        <taxon>Ascomycota</taxon>
        <taxon>Pezizomycotina</taxon>
        <taxon>Eurotiomycetes</taxon>
        <taxon>Eurotiomycetidae</taxon>
        <taxon>Eurotiales</taxon>
        <taxon>Aspergillaceae</taxon>
        <taxon>Penicillium</taxon>
    </lineage>
</organism>
<keyword evidence="4" id="KW-1185">Reference proteome</keyword>
<dbReference type="RefSeq" id="XP_056488327.1">
    <property type="nucleotide sequence ID" value="XM_056632776.1"/>
</dbReference>
<dbReference type="EMBL" id="JAPZBU010000008">
    <property type="protein sequence ID" value="KAJ5392649.1"/>
    <property type="molecule type" value="Genomic_DNA"/>
</dbReference>
<evidence type="ECO:0000313" key="4">
    <source>
        <dbReference type="Proteomes" id="UP001147747"/>
    </source>
</evidence>
<accession>A0A9W9W0A5</accession>
<feature type="region of interest" description="Disordered" evidence="1">
    <location>
        <begin position="29"/>
        <end position="70"/>
    </location>
</feature>
<keyword evidence="2" id="KW-0812">Transmembrane</keyword>
<dbReference type="AlphaFoldDB" id="A0A9W9W0A5"/>
<keyword evidence="2" id="KW-0472">Membrane</keyword>
<gene>
    <name evidence="3" type="ORF">N7509_008139</name>
</gene>
<dbReference type="GeneID" id="81371756"/>
<evidence type="ECO:0000256" key="1">
    <source>
        <dbReference type="SAM" id="MobiDB-lite"/>
    </source>
</evidence>
<reference evidence="3" key="2">
    <citation type="journal article" date="2023" name="IMA Fungus">
        <title>Comparative genomic study of the Penicillium genus elucidates a diverse pangenome and 15 lateral gene transfer events.</title>
        <authorList>
            <person name="Petersen C."/>
            <person name="Sorensen T."/>
            <person name="Nielsen M.R."/>
            <person name="Sondergaard T.E."/>
            <person name="Sorensen J.L."/>
            <person name="Fitzpatrick D.A."/>
            <person name="Frisvad J.C."/>
            <person name="Nielsen K.L."/>
        </authorList>
    </citation>
    <scope>NUCLEOTIDE SEQUENCE</scope>
    <source>
        <strain evidence="3">IBT 29677</strain>
    </source>
</reference>
<name>A0A9W9W0A5_9EURO</name>
<comment type="caution">
    <text evidence="3">The sequence shown here is derived from an EMBL/GenBank/DDBJ whole genome shotgun (WGS) entry which is preliminary data.</text>
</comment>
<protein>
    <submittedName>
        <fullName evidence="3">Uncharacterized protein</fullName>
    </submittedName>
</protein>